<dbReference type="PROSITE" id="PS50191">
    <property type="entry name" value="CRAL_TRIO"/>
    <property type="match status" value="1"/>
</dbReference>
<feature type="domain" description="CRAL-TRIO" evidence="2">
    <location>
        <begin position="197"/>
        <end position="371"/>
    </location>
</feature>
<dbReference type="Pfam" id="PF00650">
    <property type="entry name" value="CRAL_TRIO"/>
    <property type="match status" value="1"/>
</dbReference>
<dbReference type="SUPFAM" id="SSF52087">
    <property type="entry name" value="CRAL/TRIO domain"/>
    <property type="match status" value="1"/>
</dbReference>
<feature type="transmembrane region" description="Helical" evidence="1">
    <location>
        <begin position="568"/>
        <end position="588"/>
    </location>
</feature>
<dbReference type="CDD" id="cd00170">
    <property type="entry name" value="SEC14"/>
    <property type="match status" value="1"/>
</dbReference>
<dbReference type="Proteomes" id="UP001178507">
    <property type="component" value="Unassembled WGS sequence"/>
</dbReference>
<evidence type="ECO:0000259" key="2">
    <source>
        <dbReference type="PROSITE" id="PS50191"/>
    </source>
</evidence>
<feature type="transmembrane region" description="Helical" evidence="1">
    <location>
        <begin position="437"/>
        <end position="458"/>
    </location>
</feature>
<accession>A0AA36N8E6</accession>
<dbReference type="InterPro" id="IPR036273">
    <property type="entry name" value="CRAL/TRIO_N_dom_sf"/>
</dbReference>
<comment type="caution">
    <text evidence="3">The sequence shown here is derived from an EMBL/GenBank/DDBJ whole genome shotgun (WGS) entry which is preliminary data.</text>
</comment>
<dbReference type="PANTHER" id="PTHR23324:SF83">
    <property type="entry name" value="SEC14-LIKE PROTEIN 2"/>
    <property type="match status" value="1"/>
</dbReference>
<feature type="transmembrane region" description="Helical" evidence="1">
    <location>
        <begin position="616"/>
        <end position="638"/>
    </location>
</feature>
<organism evidence="3 4">
    <name type="scientific">Effrenium voratum</name>
    <dbReference type="NCBI Taxonomy" id="2562239"/>
    <lineage>
        <taxon>Eukaryota</taxon>
        <taxon>Sar</taxon>
        <taxon>Alveolata</taxon>
        <taxon>Dinophyceae</taxon>
        <taxon>Suessiales</taxon>
        <taxon>Symbiodiniaceae</taxon>
        <taxon>Effrenium</taxon>
    </lineage>
</organism>
<dbReference type="PANTHER" id="PTHR23324">
    <property type="entry name" value="SEC14 RELATED PROTEIN"/>
    <property type="match status" value="1"/>
</dbReference>
<dbReference type="InterPro" id="IPR051064">
    <property type="entry name" value="SEC14/CRAL-TRIO_domain"/>
</dbReference>
<dbReference type="SMART" id="SM00516">
    <property type="entry name" value="SEC14"/>
    <property type="match status" value="1"/>
</dbReference>
<dbReference type="SUPFAM" id="SSF46938">
    <property type="entry name" value="CRAL/TRIO N-terminal domain"/>
    <property type="match status" value="1"/>
</dbReference>
<keyword evidence="1" id="KW-1133">Transmembrane helix</keyword>
<reference evidence="3" key="1">
    <citation type="submission" date="2023-08" db="EMBL/GenBank/DDBJ databases">
        <authorList>
            <person name="Chen Y."/>
            <person name="Shah S."/>
            <person name="Dougan E. K."/>
            <person name="Thang M."/>
            <person name="Chan C."/>
        </authorList>
    </citation>
    <scope>NUCLEOTIDE SEQUENCE</scope>
</reference>
<evidence type="ECO:0000313" key="3">
    <source>
        <dbReference type="EMBL" id="CAJ1398002.1"/>
    </source>
</evidence>
<dbReference type="InterPro" id="IPR001251">
    <property type="entry name" value="CRAL-TRIO_dom"/>
</dbReference>
<evidence type="ECO:0000313" key="4">
    <source>
        <dbReference type="Proteomes" id="UP001178507"/>
    </source>
</evidence>
<dbReference type="InterPro" id="IPR036865">
    <property type="entry name" value="CRAL-TRIO_dom_sf"/>
</dbReference>
<keyword evidence="4" id="KW-1185">Reference proteome</keyword>
<protein>
    <recommendedName>
        <fullName evidence="2">CRAL-TRIO domain-containing protein</fullName>
    </recommendedName>
</protein>
<sequence length="687" mass="77764">MLSMLFTLLGRVRAETGIQDSQDVPVVTTTILLIAGAGLLKQSTLACRRRKGQEDETTKWPKSARFQRSYSETDMVDDAETCWKFEYGKFKYTGLRPEPLEPDAEPPVPLSIEEAEQLEMPQLREGEEEKIWELKELVADLKEQQRHRVDNLTLMRFLRAEKGKVHKAEKKIRDAISWMEENDVLNALDKWNLEAYEKCLAPWWLSGGFLGHGLQGEPVALERIGRCSWPKLCARLDFEVLKRLDIVHCRRSLAALEEDSLRRGRPFGGATVVLDLKGFKWSDAQFGAAWTLSKIVACRSNLLPEICTRILFVRVPSPFVKAWSMFSYLLDPGTIAKVQMATEAETLSLLRKYMGDETIPAYLGGQRHTDGDPYCRKLLAPGGFPPEAALHRFERLVAGDDDGDFLDSSSRGGRDGRDTRFQLDNASRHYIDQSVRYLLLGVVLGVLGFLIAVVPLMLRGLRGTMGSKDINKTFLPATVSELVSEWHSVEARIFFGFELLAALSILLSWYPYKLRNACCIPAQGGCRMPLGPCAMSWATARTFFPPVGLVLVACVPSVRQEEWDSERLVLVVVHCCSAMLMFISFLLAEAHALCLRPLKCKVEVVQKGTLQYKLRYGTWLLAAWPYFMFSIIQIYNVFVELQPYARITSFVLEVDAGLAMLANHFAIWYFAPERQWVAEVELGFVDH</sequence>
<dbReference type="AlphaFoldDB" id="A0AA36N8E6"/>
<dbReference type="SMART" id="SM01100">
    <property type="entry name" value="CRAL_TRIO_N"/>
    <property type="match status" value="1"/>
</dbReference>
<name>A0AA36N8E6_9DINO</name>
<keyword evidence="1" id="KW-0812">Transmembrane</keyword>
<dbReference type="EMBL" id="CAUJNA010003285">
    <property type="protein sequence ID" value="CAJ1398002.1"/>
    <property type="molecule type" value="Genomic_DNA"/>
</dbReference>
<evidence type="ECO:0000256" key="1">
    <source>
        <dbReference type="SAM" id="Phobius"/>
    </source>
</evidence>
<dbReference type="GO" id="GO:0005737">
    <property type="term" value="C:cytoplasm"/>
    <property type="evidence" value="ECO:0007669"/>
    <property type="project" value="TreeGrafter"/>
</dbReference>
<proteinExistence type="predicted"/>
<gene>
    <name evidence="3" type="ORF">EVOR1521_LOCUS21899</name>
</gene>
<dbReference type="InterPro" id="IPR011074">
    <property type="entry name" value="CRAL/TRIO_N_dom"/>
</dbReference>
<dbReference type="Gene3D" id="3.40.525.10">
    <property type="entry name" value="CRAL-TRIO lipid binding domain"/>
    <property type="match status" value="1"/>
</dbReference>
<keyword evidence="1" id="KW-0472">Membrane</keyword>